<accession>A0A8J7FTY5</accession>
<reference evidence="1" key="1">
    <citation type="submission" date="2020-10" db="EMBL/GenBank/DDBJ databases">
        <authorList>
            <person name="Lu T."/>
            <person name="Wang Q."/>
            <person name="Han X."/>
        </authorList>
    </citation>
    <scope>NUCLEOTIDE SEQUENCE</scope>
    <source>
        <strain evidence="1">WQ 117</strain>
    </source>
</reference>
<evidence type="ECO:0008006" key="3">
    <source>
        <dbReference type="Google" id="ProtNLM"/>
    </source>
</evidence>
<dbReference type="RefSeq" id="WP_194181876.1">
    <property type="nucleotide sequence ID" value="NZ_JADGIK010000001.1"/>
</dbReference>
<dbReference type="Proteomes" id="UP000608754">
    <property type="component" value="Unassembled WGS sequence"/>
</dbReference>
<dbReference type="Gene3D" id="3.10.20.310">
    <property type="entry name" value="membrane protein fhac"/>
    <property type="match status" value="1"/>
</dbReference>
<evidence type="ECO:0000313" key="2">
    <source>
        <dbReference type="Proteomes" id="UP000608754"/>
    </source>
</evidence>
<protein>
    <recommendedName>
        <fullName evidence="3">Bacterial surface antigen (D15) domain-containing protein</fullName>
    </recommendedName>
</protein>
<organism evidence="1 2">
    <name type="scientific">Faecalibacter rhinopitheci</name>
    <dbReference type="NCBI Taxonomy" id="2779678"/>
    <lineage>
        <taxon>Bacteria</taxon>
        <taxon>Pseudomonadati</taxon>
        <taxon>Bacteroidota</taxon>
        <taxon>Flavobacteriia</taxon>
        <taxon>Flavobacteriales</taxon>
        <taxon>Weeksellaceae</taxon>
        <taxon>Faecalibacter</taxon>
    </lineage>
</organism>
<sequence length="580" mass="67376">MINNKSISKDSTHEFSKIRKIYTKYLFKKRKTTSVVKTTPFDKVIQGKPIRNIYIQTNDPFGYSLQDTTVRPKKWIEKAGNSIHGKTKRFVIKELILFKKKENLDTVKLKESERLLRNQRILRRVEIIPKLSDNNDSVDVYINTIDSWSMIATGSVSTSKIGIRIRERNFLGLGHVFDNRFRHNYETGKNLYRFNYTVPNIAKTRILGNVNYFKNEDEYFNKSVSLTRPFYSPLAKWAGGITLGQNYFRDSLDYEIKDMDIHSFKYNFTDLWVAKAFRVSKASNINITNLIVSARYYERNYKESPNFLADPVNFFSDQKNYLVGVGLSSRHYVKENYIYNNGIDEDVAIGHTASLVGGFQDRPNLQRLYFGGKVSMGGYINTGYFGAEIEYGSYFNKGKSDQGTLDISTLYFSKLMNLGKWKIRQFSKLNYTVGFDRWNIIADELSLNEHDFEGMDGIRGARNLIGNQKLMVELQTQSYSPYEFLGFRISPFFNAALGVIGNTKGSFFEKDQVIARLGLGIMFTNDYFIFNNFQFSFSFYPKIPGEGSNIIKSNVIDNRDFMLMDFDFSKPNHVRWNRWD</sequence>
<dbReference type="AlphaFoldDB" id="A0A8J7FTY5"/>
<keyword evidence="2" id="KW-1185">Reference proteome</keyword>
<name>A0A8J7FTY5_9FLAO</name>
<evidence type="ECO:0000313" key="1">
    <source>
        <dbReference type="EMBL" id="MBF0596351.1"/>
    </source>
</evidence>
<comment type="caution">
    <text evidence="1">The sequence shown here is derived from an EMBL/GenBank/DDBJ whole genome shotgun (WGS) entry which is preliminary data.</text>
</comment>
<gene>
    <name evidence="1" type="ORF">IM532_02530</name>
</gene>
<dbReference type="EMBL" id="JADGIK010000001">
    <property type="protein sequence ID" value="MBF0596351.1"/>
    <property type="molecule type" value="Genomic_DNA"/>
</dbReference>
<proteinExistence type="predicted"/>